<accession>A0A1F5DUE3</accession>
<dbReference type="PANTHER" id="PTHR10938:SF0">
    <property type="entry name" value="TRANSLATION INITIATION FACTOR IF-3, MITOCHONDRIAL"/>
    <property type="match status" value="1"/>
</dbReference>
<comment type="function">
    <text evidence="4">IF-3 binds to the 30S ribosomal subunit and shifts the equilibrium between 70S ribosomes and their 50S and 30S subunits in favor of the free subunits, thus enhancing the availability of 30S subunits on which protein synthesis initiation begins.</text>
</comment>
<dbReference type="SUPFAM" id="SSF54364">
    <property type="entry name" value="Translation initiation factor IF3, N-terminal domain"/>
    <property type="match status" value="1"/>
</dbReference>
<evidence type="ECO:0000256" key="3">
    <source>
        <dbReference type="ARBA" id="ARBA00022917"/>
    </source>
</evidence>
<feature type="domain" description="Translation initiation factor 3 C-terminal" evidence="6">
    <location>
        <begin position="84"/>
        <end position="167"/>
    </location>
</feature>
<dbReference type="Pfam" id="PF05198">
    <property type="entry name" value="IF3_N"/>
    <property type="match status" value="1"/>
</dbReference>
<gene>
    <name evidence="4" type="primary">infC</name>
    <name evidence="8" type="ORF">A3I57_01870</name>
</gene>
<proteinExistence type="inferred from homology"/>
<dbReference type="InterPro" id="IPR019815">
    <property type="entry name" value="Translation_initiation_fac_3_C"/>
</dbReference>
<dbReference type="InterPro" id="IPR001288">
    <property type="entry name" value="Translation_initiation_fac_3"/>
</dbReference>
<keyword evidence="2 4" id="KW-0396">Initiation factor</keyword>
<comment type="caution">
    <text evidence="8">The sequence shown here is derived from an EMBL/GenBank/DDBJ whole genome shotgun (WGS) entry which is preliminary data.</text>
</comment>
<dbReference type="GO" id="GO:0032790">
    <property type="term" value="P:ribosome disassembly"/>
    <property type="evidence" value="ECO:0007669"/>
    <property type="project" value="TreeGrafter"/>
</dbReference>
<dbReference type="NCBIfam" id="TIGR00168">
    <property type="entry name" value="infC"/>
    <property type="match status" value="1"/>
</dbReference>
<keyword evidence="3 4" id="KW-0648">Protein biosynthesis</keyword>
<dbReference type="GO" id="GO:0043022">
    <property type="term" value="F:ribosome binding"/>
    <property type="evidence" value="ECO:0007669"/>
    <property type="project" value="TreeGrafter"/>
</dbReference>
<evidence type="ECO:0000259" key="6">
    <source>
        <dbReference type="Pfam" id="PF00707"/>
    </source>
</evidence>
<comment type="similarity">
    <text evidence="1 4">Belongs to the IF-3 family.</text>
</comment>
<comment type="subunit">
    <text evidence="4">Monomer.</text>
</comment>
<evidence type="ECO:0000256" key="1">
    <source>
        <dbReference type="ARBA" id="ARBA00005439"/>
    </source>
</evidence>
<dbReference type="AlphaFoldDB" id="A0A1F5DUE3"/>
<dbReference type="Gene3D" id="3.30.110.10">
    <property type="entry name" value="Translation initiation factor 3 (IF-3), C-terminal domain"/>
    <property type="match status" value="1"/>
</dbReference>
<evidence type="ECO:0000313" key="9">
    <source>
        <dbReference type="Proteomes" id="UP000176364"/>
    </source>
</evidence>
<dbReference type="InterPro" id="IPR036787">
    <property type="entry name" value="T_IF-3_N_sf"/>
</dbReference>
<evidence type="ECO:0000259" key="7">
    <source>
        <dbReference type="Pfam" id="PF05198"/>
    </source>
</evidence>
<dbReference type="GO" id="GO:0005737">
    <property type="term" value="C:cytoplasm"/>
    <property type="evidence" value="ECO:0007669"/>
    <property type="project" value="UniProtKB-SubCell"/>
</dbReference>
<dbReference type="SUPFAM" id="SSF55200">
    <property type="entry name" value="Translation initiation factor IF3, C-terminal domain"/>
    <property type="match status" value="1"/>
</dbReference>
<dbReference type="InterPro" id="IPR019814">
    <property type="entry name" value="Translation_initiation_fac_3_N"/>
</dbReference>
<evidence type="ECO:0000256" key="2">
    <source>
        <dbReference type="ARBA" id="ARBA00022540"/>
    </source>
</evidence>
<sequence length="180" mass="20729">MKYHQTNQYITAKEVRVIGPDEKQIGVMTRDEALFKAKQQGMDLIMVADKARPPVVKMIEFSKFKYQQAQKIKESSKKDKTKGLKEIRFTPFIGQKDFDTRISRIKDFLVNGHKVRITVKFTGRQITHKDFGDVVLNKATHALSEFGTQETAPKMQGKLMWVNLGPKKGLKKNEEKKSEN</sequence>
<dbReference type="GO" id="GO:0003743">
    <property type="term" value="F:translation initiation factor activity"/>
    <property type="evidence" value="ECO:0007669"/>
    <property type="project" value="UniProtKB-UniRule"/>
</dbReference>
<dbReference type="Proteomes" id="UP000176364">
    <property type="component" value="Unassembled WGS sequence"/>
</dbReference>
<evidence type="ECO:0000313" key="8">
    <source>
        <dbReference type="EMBL" id="OGD58788.1"/>
    </source>
</evidence>
<comment type="subcellular location">
    <subcellularLocation>
        <location evidence="4">Cytoplasm</location>
    </subcellularLocation>
</comment>
<keyword evidence="4" id="KW-0963">Cytoplasm</keyword>
<feature type="domain" description="Translation initiation factor 3 N-terminal" evidence="7">
    <location>
        <begin position="6"/>
        <end position="74"/>
    </location>
</feature>
<dbReference type="EMBL" id="MEZQ01000047">
    <property type="protein sequence ID" value="OGD58788.1"/>
    <property type="molecule type" value="Genomic_DNA"/>
</dbReference>
<organism evidence="8 9">
    <name type="scientific">Candidatus Beckwithbacteria bacterium RIFCSPLOWO2_02_FULL_47_23</name>
    <dbReference type="NCBI Taxonomy" id="1797463"/>
    <lineage>
        <taxon>Bacteria</taxon>
        <taxon>Candidatus Beckwithiibacteriota</taxon>
    </lineage>
</organism>
<dbReference type="InterPro" id="IPR036788">
    <property type="entry name" value="T_IF-3_C_sf"/>
</dbReference>
<reference evidence="8 9" key="1">
    <citation type="journal article" date="2016" name="Nat. Commun.">
        <title>Thousands of microbial genomes shed light on interconnected biogeochemical processes in an aquifer system.</title>
        <authorList>
            <person name="Anantharaman K."/>
            <person name="Brown C.T."/>
            <person name="Hug L.A."/>
            <person name="Sharon I."/>
            <person name="Castelle C.J."/>
            <person name="Probst A.J."/>
            <person name="Thomas B.C."/>
            <person name="Singh A."/>
            <person name="Wilkins M.J."/>
            <person name="Karaoz U."/>
            <person name="Brodie E.L."/>
            <person name="Williams K.H."/>
            <person name="Hubbard S.S."/>
            <person name="Banfield J.F."/>
        </authorList>
    </citation>
    <scope>NUCLEOTIDE SEQUENCE [LARGE SCALE GENOMIC DNA]</scope>
</reference>
<evidence type="ECO:0000256" key="4">
    <source>
        <dbReference type="HAMAP-Rule" id="MF_00080"/>
    </source>
</evidence>
<dbReference type="PANTHER" id="PTHR10938">
    <property type="entry name" value="TRANSLATION INITIATION FACTOR IF-3"/>
    <property type="match status" value="1"/>
</dbReference>
<evidence type="ECO:0000256" key="5">
    <source>
        <dbReference type="NCBIfam" id="TIGR00168"/>
    </source>
</evidence>
<dbReference type="HAMAP" id="MF_00080">
    <property type="entry name" value="IF_3"/>
    <property type="match status" value="1"/>
</dbReference>
<protein>
    <recommendedName>
        <fullName evidence="4 5">Translation initiation factor IF-3</fullName>
    </recommendedName>
</protein>
<dbReference type="Gene3D" id="3.10.20.80">
    <property type="entry name" value="Translation initiation factor 3 (IF-3), N-terminal domain"/>
    <property type="match status" value="1"/>
</dbReference>
<name>A0A1F5DUE3_9BACT</name>
<dbReference type="Pfam" id="PF00707">
    <property type="entry name" value="IF3_C"/>
    <property type="match status" value="1"/>
</dbReference>